<dbReference type="Proteomes" id="UP000005017">
    <property type="component" value="Unassembled WGS sequence"/>
</dbReference>
<dbReference type="eggNOG" id="COG4225">
    <property type="taxonomic scope" value="Bacteria"/>
</dbReference>
<evidence type="ECO:0000256" key="4">
    <source>
        <dbReference type="PIRSR" id="PIRSR610905-2"/>
    </source>
</evidence>
<dbReference type="InterPro" id="IPR008928">
    <property type="entry name" value="6-hairpin_glycosidase_sf"/>
</dbReference>
<protein>
    <submittedName>
        <fullName evidence="5">Glycosyl hydrolase, family 88</fullName>
        <ecNumber evidence="5">3.2.1.-</ecNumber>
    </submittedName>
</protein>
<gene>
    <name evidence="5" type="ORF">HMPREF9013_0553</name>
</gene>
<dbReference type="SUPFAM" id="SSF48208">
    <property type="entry name" value="Six-hairpin glycosidases"/>
    <property type="match status" value="1"/>
</dbReference>
<name>D2MQK0_9FIRM</name>
<dbReference type="PANTHER" id="PTHR36845">
    <property type="entry name" value="HYDROLASE, PUTATIVE (AFU_ORTHOLOGUE AFUA_7G05090)-RELATED"/>
    <property type="match status" value="1"/>
</dbReference>
<dbReference type="InterPro" id="IPR010905">
    <property type="entry name" value="Glyco_hydro_88"/>
</dbReference>
<evidence type="ECO:0000256" key="3">
    <source>
        <dbReference type="PIRSR" id="PIRSR610905-1"/>
    </source>
</evidence>
<feature type="binding site" evidence="4">
    <location>
        <position position="366"/>
    </location>
    <ligand>
        <name>substrate</name>
    </ligand>
</feature>
<feature type="binding site" evidence="4">
    <location>
        <position position="246"/>
    </location>
    <ligand>
        <name>substrate</name>
    </ligand>
</feature>
<evidence type="ECO:0000313" key="5">
    <source>
        <dbReference type="EMBL" id="EFC05269.1"/>
    </source>
</evidence>
<evidence type="ECO:0000256" key="2">
    <source>
        <dbReference type="ARBA" id="ARBA00038358"/>
    </source>
</evidence>
<feature type="binding site" evidence="4">
    <location>
        <position position="250"/>
    </location>
    <ligand>
        <name>substrate</name>
    </ligand>
</feature>
<feature type="active site" description="Nucleophile" evidence="3">
    <location>
        <position position="114"/>
    </location>
</feature>
<keyword evidence="1 5" id="KW-0378">Hydrolase</keyword>
<dbReference type="AlphaFoldDB" id="D2MQK0"/>
<dbReference type="Pfam" id="PF07470">
    <property type="entry name" value="Glyco_hydro_88"/>
    <property type="match status" value="1"/>
</dbReference>
<feature type="binding site" evidence="4">
    <location>
        <position position="114"/>
    </location>
    <ligand>
        <name>substrate</name>
    </ligand>
</feature>
<feature type="active site" description="Proton donor" evidence="3">
    <location>
        <position position="174"/>
    </location>
</feature>
<evidence type="ECO:0000313" key="6">
    <source>
        <dbReference type="Proteomes" id="UP000005017"/>
    </source>
</evidence>
<dbReference type="InterPro" id="IPR012341">
    <property type="entry name" value="6hp_glycosidase-like_sf"/>
</dbReference>
<dbReference type="GO" id="GO:0052757">
    <property type="term" value="F:chondroitin hydrolase activity"/>
    <property type="evidence" value="ECO:0007669"/>
    <property type="project" value="TreeGrafter"/>
</dbReference>
<organism evidence="5 6">
    <name type="scientific">Bulleidia extructa W1219</name>
    <dbReference type="NCBI Taxonomy" id="679192"/>
    <lineage>
        <taxon>Bacteria</taxon>
        <taxon>Bacillati</taxon>
        <taxon>Bacillota</taxon>
        <taxon>Erysipelotrichia</taxon>
        <taxon>Erysipelotrichales</taxon>
        <taxon>Erysipelotrichaceae</taxon>
        <taxon>Bulleidia</taxon>
    </lineage>
</organism>
<evidence type="ECO:0000256" key="1">
    <source>
        <dbReference type="ARBA" id="ARBA00022801"/>
    </source>
</evidence>
<dbReference type="EMBL" id="ADFR01000016">
    <property type="protein sequence ID" value="EFC05269.1"/>
    <property type="molecule type" value="Genomic_DNA"/>
</dbReference>
<dbReference type="PANTHER" id="PTHR36845:SF1">
    <property type="entry name" value="HYDROLASE, PUTATIVE (AFU_ORTHOLOGUE AFUA_7G05090)-RELATED"/>
    <property type="match status" value="1"/>
</dbReference>
<sequence>MMARSIHIEAIQQKDRYLHSELLSKDELEEAMNLCVKQVEANLDYFKEKFPYSCTKQGQYPIIENIEWTDGFWTGMLWLCYEYTKDEKYRDLAMKNVASFSNRVKKRIELDHHDLGFLYSLSCVSAYKITGSELAKEAALLAADKLMERWQEKGEFLQAWGPKDSPEHYRFIIDCMMNIPLLYWASDISKNPKYAEVASLHFKTSCQYVIREDASAFHTFYMDYETGGPSHGATRQGYSDSSAWARGQAWGIYGIPLNVRYTHNMDHIPYFKGMLHYFLNRLPKDDVCYWDLIFTDGSNQSKDSSAAAIAVCGILEMLPFLKNDPDAQVYEHAGAVILRSLMQNYANKEIKPGQAILEHGVYSWHSGKGVDEGNIWGDYYYMEAIYRQLKQWNSYW</sequence>
<feature type="binding site" evidence="4">
    <location>
        <position position="363"/>
    </location>
    <ligand>
        <name>substrate</name>
    </ligand>
</feature>
<accession>D2MQK0</accession>
<dbReference type="STRING" id="679192.HMPREF9013_0553"/>
<feature type="binding site" evidence="4">
    <location>
        <position position="174"/>
    </location>
    <ligand>
        <name>substrate</name>
    </ligand>
</feature>
<dbReference type="GO" id="GO:0000272">
    <property type="term" value="P:polysaccharide catabolic process"/>
    <property type="evidence" value="ECO:0007669"/>
    <property type="project" value="TreeGrafter"/>
</dbReference>
<keyword evidence="6" id="KW-1185">Reference proteome</keyword>
<proteinExistence type="inferred from homology"/>
<keyword evidence="5" id="KW-0326">Glycosidase</keyword>
<dbReference type="Gene3D" id="1.50.10.10">
    <property type="match status" value="1"/>
</dbReference>
<comment type="similarity">
    <text evidence="2">Belongs to the glycosyl hydrolase 88 family.</text>
</comment>
<comment type="caution">
    <text evidence="5">The sequence shown here is derived from an EMBL/GenBank/DDBJ whole genome shotgun (WGS) entry which is preliminary data.</text>
</comment>
<reference evidence="6" key="1">
    <citation type="submission" date="2009-12" db="EMBL/GenBank/DDBJ databases">
        <title>Sequence of Clostridiales genomosp. BVAB3 str. UPII9-5.</title>
        <authorList>
            <person name="Madupu R."/>
            <person name="Durkin A.S."/>
            <person name="Torralba M."/>
            <person name="Methe B."/>
            <person name="Sutton G.G."/>
            <person name="Strausberg R.L."/>
            <person name="Nelson K.E."/>
        </authorList>
    </citation>
    <scope>NUCLEOTIDE SEQUENCE [LARGE SCALE GENOMIC DNA]</scope>
    <source>
        <strain evidence="6">W1219</strain>
    </source>
</reference>
<dbReference type="EC" id="3.2.1.-" evidence="5"/>
<feature type="binding site" evidence="4">
    <location>
        <position position="232"/>
    </location>
    <ligand>
        <name>substrate</name>
    </ligand>
</feature>
<feature type="binding site" evidence="4">
    <location>
        <position position="234"/>
    </location>
    <ligand>
        <name>substrate</name>
    </ligand>
</feature>
<dbReference type="InterPro" id="IPR052369">
    <property type="entry name" value="UG_Glycosaminoglycan_Hydrolase"/>
</dbReference>